<evidence type="ECO:0000313" key="2">
    <source>
        <dbReference type="EMBL" id="POZ81542.1"/>
    </source>
</evidence>
<dbReference type="InterPro" id="IPR057447">
    <property type="entry name" value="Bbp19-like_phage"/>
</dbReference>
<gene>
    <name evidence="2" type="ORF">C3743_14490</name>
</gene>
<comment type="caution">
    <text evidence="2">The sequence shown here is derived from an EMBL/GenBank/DDBJ whole genome shotgun (WGS) entry which is preliminary data.</text>
</comment>
<dbReference type="AlphaFoldDB" id="A0A2S5DR63"/>
<evidence type="ECO:0000259" key="1">
    <source>
        <dbReference type="Pfam" id="PF25181"/>
    </source>
</evidence>
<dbReference type="Proteomes" id="UP000238655">
    <property type="component" value="Chromosome 1"/>
</dbReference>
<accession>A0A2S5DR63</accession>
<dbReference type="EMBL" id="PQVP01000002">
    <property type="protein sequence ID" value="POZ81542.1"/>
    <property type="molecule type" value="Genomic_DNA"/>
</dbReference>
<sequence length="83" mass="9215">MKAQIEGAPVEQRATPDDYRVVFESPVGALVLDDLVRRFTGAVFVSGGQDGERETTFRLGRRETVEHILRMINRANGAEPEGE</sequence>
<proteinExistence type="predicted"/>
<dbReference type="RefSeq" id="WP_089460720.1">
    <property type="nucleotide sequence ID" value="NZ_CM009575.1"/>
</dbReference>
<protein>
    <recommendedName>
        <fullName evidence="1">Bbp19-like phage domain-containing protein</fullName>
    </recommendedName>
</protein>
<dbReference type="Pfam" id="PF25181">
    <property type="entry name" value="Phage_Bbp19"/>
    <property type="match status" value="1"/>
</dbReference>
<name>A0A2S5DR63_9BURK</name>
<reference evidence="2 3" key="1">
    <citation type="submission" date="2018-01" db="EMBL/GenBank/DDBJ databases">
        <title>Successful Treatment of Persistent Burkholderia cepacia Bacteremia with Ceftazidime-Avibactam.</title>
        <authorList>
            <person name="Tamma P."/>
            <person name="Fan Y."/>
            <person name="Bergman Y."/>
            <person name="Sick-Samuels A."/>
            <person name="Hsu A."/>
            <person name="Timp W."/>
            <person name="Simner P."/>
        </authorList>
    </citation>
    <scope>NUCLEOTIDE SEQUENCE [LARGE SCALE GENOMIC DNA]</scope>
    <source>
        <strain evidence="2 3">170816</strain>
    </source>
</reference>
<organism evidence="2 3">
    <name type="scientific">Burkholderia contaminans</name>
    <dbReference type="NCBI Taxonomy" id="488447"/>
    <lineage>
        <taxon>Bacteria</taxon>
        <taxon>Pseudomonadati</taxon>
        <taxon>Pseudomonadota</taxon>
        <taxon>Betaproteobacteria</taxon>
        <taxon>Burkholderiales</taxon>
        <taxon>Burkholderiaceae</taxon>
        <taxon>Burkholderia</taxon>
        <taxon>Burkholderia cepacia complex</taxon>
    </lineage>
</organism>
<evidence type="ECO:0000313" key="3">
    <source>
        <dbReference type="Proteomes" id="UP000238655"/>
    </source>
</evidence>
<feature type="domain" description="Bbp19-like phage" evidence="1">
    <location>
        <begin position="19"/>
        <end position="72"/>
    </location>
</feature>